<dbReference type="GO" id="GO:0003847">
    <property type="term" value="F:1-alkyl-2-acetylglycerophosphocholine esterase activity"/>
    <property type="evidence" value="ECO:0007669"/>
    <property type="project" value="UniProtKB-EC"/>
</dbReference>
<dbReference type="PANTHER" id="PTHR10272:SF6">
    <property type="entry name" value="PLATELET-ACTIVATING FACTOR ACETYLHYDROLASE 2, CYTOPLASMIC"/>
    <property type="match status" value="1"/>
</dbReference>
<dbReference type="EC" id="3.1.1.47" evidence="1"/>
<dbReference type="Gene3D" id="3.40.50.1820">
    <property type="entry name" value="alpha/beta hydrolase"/>
    <property type="match status" value="1"/>
</dbReference>
<reference evidence="5" key="1">
    <citation type="submission" date="2025-08" db="UniProtKB">
        <authorList>
            <consortium name="Ensembl"/>
        </authorList>
    </citation>
    <scope>IDENTIFICATION</scope>
</reference>
<dbReference type="InterPro" id="IPR029058">
    <property type="entry name" value="AB_hydrolase_fold"/>
</dbReference>
<organism evidence="5 6">
    <name type="scientific">Zonotrichia albicollis</name>
    <name type="common">White-throated sparrow</name>
    <name type="synonym">Fringilla albicollis</name>
    <dbReference type="NCBI Taxonomy" id="44394"/>
    <lineage>
        <taxon>Eukaryota</taxon>
        <taxon>Metazoa</taxon>
        <taxon>Chordata</taxon>
        <taxon>Craniata</taxon>
        <taxon>Vertebrata</taxon>
        <taxon>Euteleostomi</taxon>
        <taxon>Archelosauria</taxon>
        <taxon>Archosauria</taxon>
        <taxon>Dinosauria</taxon>
        <taxon>Saurischia</taxon>
        <taxon>Theropoda</taxon>
        <taxon>Coelurosauria</taxon>
        <taxon>Aves</taxon>
        <taxon>Neognathae</taxon>
        <taxon>Neoaves</taxon>
        <taxon>Telluraves</taxon>
        <taxon>Australaves</taxon>
        <taxon>Passeriformes</taxon>
        <taxon>Passerellidae</taxon>
        <taxon>Zonotrichia</taxon>
    </lineage>
</organism>
<evidence type="ECO:0000256" key="4">
    <source>
        <dbReference type="ARBA" id="ARBA00023098"/>
    </source>
</evidence>
<keyword evidence="6" id="KW-1185">Reference proteome</keyword>
<dbReference type="Proteomes" id="UP000694413">
    <property type="component" value="Unassembled WGS sequence"/>
</dbReference>
<name>A0A8D2M249_ZONAL</name>
<dbReference type="PANTHER" id="PTHR10272">
    <property type="entry name" value="PLATELET-ACTIVATING FACTOR ACETYLHYDROLASE"/>
    <property type="match status" value="1"/>
</dbReference>
<evidence type="ECO:0000256" key="2">
    <source>
        <dbReference type="ARBA" id="ARBA00022801"/>
    </source>
</evidence>
<keyword evidence="2" id="KW-0378">Hydrolase</keyword>
<dbReference type="SUPFAM" id="SSF53474">
    <property type="entry name" value="alpha/beta-Hydrolases"/>
    <property type="match status" value="1"/>
</dbReference>
<keyword evidence="4" id="KW-0443">Lipid metabolism</keyword>
<dbReference type="GO" id="GO:0016042">
    <property type="term" value="P:lipid catabolic process"/>
    <property type="evidence" value="ECO:0007669"/>
    <property type="project" value="UniProtKB-KW"/>
</dbReference>
<dbReference type="Pfam" id="PF03403">
    <property type="entry name" value="PAF-AH_p_II"/>
    <property type="match status" value="1"/>
</dbReference>
<proteinExistence type="predicted"/>
<accession>A0A8D2M249</accession>
<evidence type="ECO:0000313" key="6">
    <source>
        <dbReference type="Proteomes" id="UP000694413"/>
    </source>
</evidence>
<evidence type="ECO:0000256" key="1">
    <source>
        <dbReference type="ARBA" id="ARBA00013201"/>
    </source>
</evidence>
<reference evidence="5" key="2">
    <citation type="submission" date="2025-09" db="UniProtKB">
        <authorList>
            <consortium name="Ensembl"/>
        </authorList>
    </citation>
    <scope>IDENTIFICATION</scope>
</reference>
<dbReference type="AlphaFoldDB" id="A0A8D2M249"/>
<evidence type="ECO:0000256" key="3">
    <source>
        <dbReference type="ARBA" id="ARBA00022963"/>
    </source>
</evidence>
<dbReference type="Ensembl" id="ENSZALT00000001926.1">
    <property type="protein sequence ID" value="ENSZALP00000001020.1"/>
    <property type="gene ID" value="ENSZALG00000001257.1"/>
</dbReference>
<sequence length="301" mass="31920">MGHSFGGVTAVLALVKEPSFRCAVALDAWMFPLENLLYPEVPSPVLFINTEHFQTPVPLPVSPSPFRPLTPPVPVPARSWCFSPCRLLQSPGELEWAPQALQPWVPPDHLLPRPGSLSDLVLLHLHGAGVLGLRGGSSGAQGPLCCHHLFLPGRGWHGGVDPLPEGAAGAEGVLFQKQAGTRAGIRGGHREGLGILPASLGMPWEFLLQPGWPCIPGDALPMLLGLSFLLGDEQNLFSLFVSWGLSVCPAPAGPGQCPHALGTAGLCAQPRSSCWVCSQWDFCLSGIILHSCWLGSREGSC</sequence>
<keyword evidence="3" id="KW-0442">Lipid degradation</keyword>
<protein>
    <recommendedName>
        <fullName evidence="1">1-alkyl-2-acetylglycerophosphocholine esterase</fullName>
        <ecNumber evidence="1">3.1.1.47</ecNumber>
    </recommendedName>
</protein>
<evidence type="ECO:0000313" key="5">
    <source>
        <dbReference type="Ensembl" id="ENSZALP00000001020.1"/>
    </source>
</evidence>